<dbReference type="Pfam" id="PF00011">
    <property type="entry name" value="HSP20"/>
    <property type="match status" value="1"/>
</dbReference>
<name>A0A1F5S1C2_9BACT</name>
<dbReference type="PROSITE" id="PS01031">
    <property type="entry name" value="SHSP"/>
    <property type="match status" value="1"/>
</dbReference>
<dbReference type="InterPro" id="IPR008978">
    <property type="entry name" value="HSP20-like_chaperone"/>
</dbReference>
<dbReference type="SUPFAM" id="SSF49764">
    <property type="entry name" value="HSP20-like chaperones"/>
    <property type="match status" value="1"/>
</dbReference>
<dbReference type="Gene3D" id="2.60.40.790">
    <property type="match status" value="1"/>
</dbReference>
<dbReference type="CDD" id="cd06464">
    <property type="entry name" value="ACD_sHsps-like"/>
    <property type="match status" value="1"/>
</dbReference>
<protein>
    <recommendedName>
        <fullName evidence="3">SHSP domain-containing protein</fullName>
    </recommendedName>
</protein>
<evidence type="ECO:0000313" key="5">
    <source>
        <dbReference type="Proteomes" id="UP000177407"/>
    </source>
</evidence>
<feature type="domain" description="SHSP" evidence="3">
    <location>
        <begin position="30"/>
        <end position="142"/>
    </location>
</feature>
<organism evidence="4 5">
    <name type="scientific">Candidatus Falkowbacteria bacterium RIFOXYA2_FULL_38_12</name>
    <dbReference type="NCBI Taxonomy" id="1797993"/>
    <lineage>
        <taxon>Bacteria</taxon>
        <taxon>Candidatus Falkowiibacteriota</taxon>
    </lineage>
</organism>
<dbReference type="AlphaFoldDB" id="A0A1F5S1C2"/>
<gene>
    <name evidence="4" type="ORF">A2257_04000</name>
</gene>
<dbReference type="InterPro" id="IPR002068">
    <property type="entry name" value="A-crystallin/Hsp20_dom"/>
</dbReference>
<dbReference type="InterPro" id="IPR031107">
    <property type="entry name" value="Small_HSP"/>
</dbReference>
<comment type="similarity">
    <text evidence="1 2">Belongs to the small heat shock protein (HSP20) family.</text>
</comment>
<reference evidence="4 5" key="1">
    <citation type="journal article" date="2016" name="Nat. Commun.">
        <title>Thousands of microbial genomes shed light on interconnected biogeochemical processes in an aquifer system.</title>
        <authorList>
            <person name="Anantharaman K."/>
            <person name="Brown C.T."/>
            <person name="Hug L.A."/>
            <person name="Sharon I."/>
            <person name="Castelle C.J."/>
            <person name="Probst A.J."/>
            <person name="Thomas B.C."/>
            <person name="Singh A."/>
            <person name="Wilkins M.J."/>
            <person name="Karaoz U."/>
            <person name="Brodie E.L."/>
            <person name="Williams K.H."/>
            <person name="Hubbard S.S."/>
            <person name="Banfield J.F."/>
        </authorList>
    </citation>
    <scope>NUCLEOTIDE SEQUENCE [LARGE SCALE GENOMIC DNA]</scope>
</reference>
<evidence type="ECO:0000256" key="2">
    <source>
        <dbReference type="RuleBase" id="RU003616"/>
    </source>
</evidence>
<dbReference type="Proteomes" id="UP000177407">
    <property type="component" value="Unassembled WGS sequence"/>
</dbReference>
<proteinExistence type="inferred from homology"/>
<evidence type="ECO:0000259" key="3">
    <source>
        <dbReference type="PROSITE" id="PS01031"/>
    </source>
</evidence>
<accession>A0A1F5S1C2</accession>
<dbReference type="PANTHER" id="PTHR11527">
    <property type="entry name" value="HEAT-SHOCK PROTEIN 20 FAMILY MEMBER"/>
    <property type="match status" value="1"/>
</dbReference>
<dbReference type="EMBL" id="MFGA01000023">
    <property type="protein sequence ID" value="OGF20497.1"/>
    <property type="molecule type" value="Genomic_DNA"/>
</dbReference>
<comment type="caution">
    <text evidence="4">The sequence shown here is derived from an EMBL/GenBank/DDBJ whole genome shotgun (WGS) entry which is preliminary data.</text>
</comment>
<sequence>MAIIRWRPFPMFEPFEEMDKLFENFSEWPNKTAGFIPAVDVYQTKDGVVAEMSLAGVDPDDVDVSITDNVLTVQGKTERKSEVDEKDFYRKEMRYGSFYRTIPLPVAVLGDKAEAKSENGVLKITVPKASEEKNKAIKVKVVKGKK</sequence>
<evidence type="ECO:0000313" key="4">
    <source>
        <dbReference type="EMBL" id="OGF20497.1"/>
    </source>
</evidence>
<evidence type="ECO:0000256" key="1">
    <source>
        <dbReference type="PROSITE-ProRule" id="PRU00285"/>
    </source>
</evidence>